<comment type="caution">
    <text evidence="9">The sequence shown here is derived from an EMBL/GenBank/DDBJ whole genome shotgun (WGS) entry which is preliminary data.</text>
</comment>
<evidence type="ECO:0000313" key="9">
    <source>
        <dbReference type="EMBL" id="KAK6005388.1"/>
    </source>
</evidence>
<feature type="transmembrane region" description="Helical" evidence="7">
    <location>
        <begin position="160"/>
        <end position="181"/>
    </location>
</feature>
<evidence type="ECO:0000256" key="6">
    <source>
        <dbReference type="SAM" id="MobiDB-lite"/>
    </source>
</evidence>
<dbReference type="EMBL" id="JASGXD010000005">
    <property type="protein sequence ID" value="KAK6005388.1"/>
    <property type="molecule type" value="Genomic_DNA"/>
</dbReference>
<evidence type="ECO:0000256" key="7">
    <source>
        <dbReference type="SAM" id="Phobius"/>
    </source>
</evidence>
<keyword evidence="10" id="KW-1185">Reference proteome</keyword>
<keyword evidence="3 7" id="KW-1133">Transmembrane helix</keyword>
<dbReference type="Proteomes" id="UP001341245">
    <property type="component" value="Unassembled WGS sequence"/>
</dbReference>
<feature type="domain" description="Rhodopsin" evidence="8">
    <location>
        <begin position="65"/>
        <end position="306"/>
    </location>
</feature>
<gene>
    <name evidence="9" type="ORF">QM012_007030</name>
</gene>
<dbReference type="PANTHER" id="PTHR33048:SF47">
    <property type="entry name" value="INTEGRAL MEMBRANE PROTEIN-RELATED"/>
    <property type="match status" value="1"/>
</dbReference>
<dbReference type="InterPro" id="IPR052337">
    <property type="entry name" value="SAT4-like"/>
</dbReference>
<comment type="similarity">
    <text evidence="5">Belongs to the SAT4 family.</text>
</comment>
<feature type="transmembrane region" description="Helical" evidence="7">
    <location>
        <begin position="126"/>
        <end position="148"/>
    </location>
</feature>
<evidence type="ECO:0000256" key="1">
    <source>
        <dbReference type="ARBA" id="ARBA00004141"/>
    </source>
</evidence>
<evidence type="ECO:0000256" key="4">
    <source>
        <dbReference type="ARBA" id="ARBA00023136"/>
    </source>
</evidence>
<keyword evidence="2 7" id="KW-0812">Transmembrane</keyword>
<organism evidence="9 10">
    <name type="scientific">Aureobasidium pullulans</name>
    <name type="common">Black yeast</name>
    <name type="synonym">Pullularia pullulans</name>
    <dbReference type="NCBI Taxonomy" id="5580"/>
    <lineage>
        <taxon>Eukaryota</taxon>
        <taxon>Fungi</taxon>
        <taxon>Dikarya</taxon>
        <taxon>Ascomycota</taxon>
        <taxon>Pezizomycotina</taxon>
        <taxon>Dothideomycetes</taxon>
        <taxon>Dothideomycetidae</taxon>
        <taxon>Dothideales</taxon>
        <taxon>Saccotheciaceae</taxon>
        <taxon>Aureobasidium</taxon>
    </lineage>
</organism>
<protein>
    <recommendedName>
        <fullName evidence="8">Rhodopsin domain-containing protein</fullName>
    </recommendedName>
</protein>
<keyword evidence="4 7" id="KW-0472">Membrane</keyword>
<dbReference type="PANTHER" id="PTHR33048">
    <property type="entry name" value="PTH11-LIKE INTEGRAL MEMBRANE PROTEIN (AFU_ORTHOLOGUE AFUA_5G11245)"/>
    <property type="match status" value="1"/>
</dbReference>
<reference evidence="9 10" key="1">
    <citation type="submission" date="2023-11" db="EMBL/GenBank/DDBJ databases">
        <title>Draft genome sequence and annotation of the polyextremotolerant black yeast-like fungus Aureobasidium pullulans NRRL 62042.</title>
        <authorList>
            <person name="Dielentheis-Frenken M.R.E."/>
            <person name="Wibberg D."/>
            <person name="Blank L.M."/>
            <person name="Tiso T."/>
        </authorList>
    </citation>
    <scope>NUCLEOTIDE SEQUENCE [LARGE SCALE GENOMIC DNA]</scope>
    <source>
        <strain evidence="9 10">NRRL 62042</strain>
    </source>
</reference>
<evidence type="ECO:0000256" key="3">
    <source>
        <dbReference type="ARBA" id="ARBA00022989"/>
    </source>
</evidence>
<dbReference type="Pfam" id="PF20684">
    <property type="entry name" value="Fung_rhodopsin"/>
    <property type="match status" value="1"/>
</dbReference>
<evidence type="ECO:0000256" key="5">
    <source>
        <dbReference type="ARBA" id="ARBA00038359"/>
    </source>
</evidence>
<evidence type="ECO:0000256" key="2">
    <source>
        <dbReference type="ARBA" id="ARBA00022692"/>
    </source>
</evidence>
<dbReference type="InterPro" id="IPR049326">
    <property type="entry name" value="Rhodopsin_dom_fungi"/>
</dbReference>
<evidence type="ECO:0000259" key="8">
    <source>
        <dbReference type="Pfam" id="PF20684"/>
    </source>
</evidence>
<evidence type="ECO:0000313" key="10">
    <source>
        <dbReference type="Proteomes" id="UP001341245"/>
    </source>
</evidence>
<feature type="transmembrane region" description="Helical" evidence="7">
    <location>
        <begin position="85"/>
        <end position="106"/>
    </location>
</feature>
<feature type="transmembrane region" description="Helical" evidence="7">
    <location>
        <begin position="45"/>
        <end position="64"/>
    </location>
</feature>
<sequence length="390" mass="43337">MAMASQAQIDMILELVAEGIPLDQIPAGRPPSGQVSHIHNPVSRGHMITTCDIICMIIVCTIVAMRMYTRIRLVKSLWWDDWCTLFALACWIGETGLFQLAVTWGAGTHIYDLTVANIYPFMLRGWIVAAVMYSVTMLFSKLSILLLYRRLFPITNFAKSWYFVTSFTVAYSVGGIFSSLFQCRPMASAWSLTIHADYCINTEKFYTANAALNVASDIMILLLPVPIVWSLNTDLRKKVILTGLFSMGSISCLVSILRMRSIIVLYKDGFTDLTWGLTEVVLWSQAELTAAMICTCTPCLRPLFEKITPLFASVMSSRKGTTNDYGSSGRYVRTGDYGHKSTASKATSLTDVELDSRIHKKVVVDVSAMGASDDSDSQKSIIQHQGFGRN</sequence>
<feature type="region of interest" description="Disordered" evidence="6">
    <location>
        <begin position="371"/>
        <end position="390"/>
    </location>
</feature>
<name>A0ABR0TLR6_AURPU</name>
<accession>A0ABR0TLR6</accession>
<proteinExistence type="inferred from homology"/>
<comment type="subcellular location">
    <subcellularLocation>
        <location evidence="1">Membrane</location>
        <topology evidence="1">Multi-pass membrane protein</topology>
    </subcellularLocation>
</comment>
<feature type="transmembrane region" description="Helical" evidence="7">
    <location>
        <begin position="239"/>
        <end position="257"/>
    </location>
</feature>